<feature type="compositionally biased region" description="Acidic residues" evidence="1">
    <location>
        <begin position="32"/>
        <end position="61"/>
    </location>
</feature>
<dbReference type="EMBL" id="SRPS01000320">
    <property type="protein sequence ID" value="KAG5959714.1"/>
    <property type="molecule type" value="Genomic_DNA"/>
</dbReference>
<protein>
    <submittedName>
        <fullName evidence="2">Uncharacterized protein</fullName>
    </submittedName>
</protein>
<feature type="region of interest" description="Disordered" evidence="1">
    <location>
        <begin position="22"/>
        <end position="61"/>
    </location>
</feature>
<name>A0A9P7MLI4_9HYPO</name>
<sequence>MSKARFDQDFQFDEAKLRRIQRAAQAQRDLDDVGNDDDDDDDDDDEDEDGGEDNDKDDASN</sequence>
<gene>
    <name evidence="2" type="ORF">E4U56_004850</name>
</gene>
<evidence type="ECO:0000313" key="3">
    <source>
        <dbReference type="Proteomes" id="UP000784919"/>
    </source>
</evidence>
<evidence type="ECO:0000256" key="1">
    <source>
        <dbReference type="SAM" id="MobiDB-lite"/>
    </source>
</evidence>
<evidence type="ECO:0000313" key="2">
    <source>
        <dbReference type="EMBL" id="KAG5959714.1"/>
    </source>
</evidence>
<accession>A0A9P7MLI4</accession>
<dbReference type="Proteomes" id="UP000784919">
    <property type="component" value="Unassembled WGS sequence"/>
</dbReference>
<comment type="caution">
    <text evidence="2">The sequence shown here is derived from an EMBL/GenBank/DDBJ whole genome shotgun (WGS) entry which is preliminary data.</text>
</comment>
<dbReference type="AlphaFoldDB" id="A0A9P7MLI4"/>
<proteinExistence type="predicted"/>
<organism evidence="2 3">
    <name type="scientific">Claviceps arundinis</name>
    <dbReference type="NCBI Taxonomy" id="1623583"/>
    <lineage>
        <taxon>Eukaryota</taxon>
        <taxon>Fungi</taxon>
        <taxon>Dikarya</taxon>
        <taxon>Ascomycota</taxon>
        <taxon>Pezizomycotina</taxon>
        <taxon>Sordariomycetes</taxon>
        <taxon>Hypocreomycetidae</taxon>
        <taxon>Hypocreales</taxon>
        <taxon>Clavicipitaceae</taxon>
        <taxon>Claviceps</taxon>
    </lineage>
</organism>
<reference evidence="2" key="1">
    <citation type="journal article" date="2020" name="bioRxiv">
        <title>Whole genome comparisons of ergot fungi reveals the divergence and evolution of species within the genus Claviceps are the result of varying mechanisms driving genome evolution and host range expansion.</title>
        <authorList>
            <person name="Wyka S.A."/>
            <person name="Mondo S.J."/>
            <person name="Liu M."/>
            <person name="Dettman J."/>
            <person name="Nalam V."/>
            <person name="Broders K.D."/>
        </authorList>
    </citation>
    <scope>NUCLEOTIDE SEQUENCE</scope>
    <source>
        <strain evidence="2">CCC 1102</strain>
    </source>
</reference>